<dbReference type="PANTHER" id="PTHR47506:SF1">
    <property type="entry name" value="HTH-TYPE TRANSCRIPTIONAL REGULATOR YJDC"/>
    <property type="match status" value="1"/>
</dbReference>
<feature type="compositionally biased region" description="Low complexity" evidence="5">
    <location>
        <begin position="95"/>
        <end position="112"/>
    </location>
</feature>
<evidence type="ECO:0000313" key="7">
    <source>
        <dbReference type="EMBL" id="MFB9207818.1"/>
    </source>
</evidence>
<organism evidence="7 8">
    <name type="scientific">Nonomuraea spiralis</name>
    <dbReference type="NCBI Taxonomy" id="46182"/>
    <lineage>
        <taxon>Bacteria</taxon>
        <taxon>Bacillati</taxon>
        <taxon>Actinomycetota</taxon>
        <taxon>Actinomycetes</taxon>
        <taxon>Streptosporangiales</taxon>
        <taxon>Streptosporangiaceae</taxon>
        <taxon>Nonomuraea</taxon>
    </lineage>
</organism>
<reference evidence="7 8" key="1">
    <citation type="submission" date="2024-09" db="EMBL/GenBank/DDBJ databases">
        <authorList>
            <person name="Sun Q."/>
            <person name="Mori K."/>
        </authorList>
    </citation>
    <scope>NUCLEOTIDE SEQUENCE [LARGE SCALE GENOMIC DNA]</scope>
    <source>
        <strain evidence="7 8">CCM 3426</strain>
    </source>
</reference>
<dbReference type="InterPro" id="IPR009057">
    <property type="entry name" value="Homeodomain-like_sf"/>
</dbReference>
<feature type="compositionally biased region" description="Basic and acidic residues" evidence="5">
    <location>
        <begin position="85"/>
        <end position="94"/>
    </location>
</feature>
<name>A0ABV5ITD7_9ACTN</name>
<evidence type="ECO:0000256" key="1">
    <source>
        <dbReference type="ARBA" id="ARBA00023015"/>
    </source>
</evidence>
<dbReference type="RefSeq" id="WP_229824876.1">
    <property type="nucleotide sequence ID" value="NZ_BMRC01000030.1"/>
</dbReference>
<evidence type="ECO:0000259" key="6">
    <source>
        <dbReference type="PROSITE" id="PS50977"/>
    </source>
</evidence>
<evidence type="ECO:0000256" key="5">
    <source>
        <dbReference type="SAM" id="MobiDB-lite"/>
    </source>
</evidence>
<keyword evidence="1" id="KW-0805">Transcription regulation</keyword>
<dbReference type="PROSITE" id="PS50977">
    <property type="entry name" value="HTH_TETR_2"/>
    <property type="match status" value="1"/>
</dbReference>
<dbReference type="Gene3D" id="1.10.10.60">
    <property type="entry name" value="Homeodomain-like"/>
    <property type="match status" value="1"/>
</dbReference>
<evidence type="ECO:0000256" key="2">
    <source>
        <dbReference type="ARBA" id="ARBA00023125"/>
    </source>
</evidence>
<dbReference type="PANTHER" id="PTHR47506">
    <property type="entry name" value="TRANSCRIPTIONAL REGULATORY PROTEIN"/>
    <property type="match status" value="1"/>
</dbReference>
<gene>
    <name evidence="7" type="ORF">ACFFV7_42010</name>
</gene>
<dbReference type="Proteomes" id="UP001589647">
    <property type="component" value="Unassembled WGS sequence"/>
</dbReference>
<evidence type="ECO:0000256" key="4">
    <source>
        <dbReference type="PROSITE-ProRule" id="PRU00335"/>
    </source>
</evidence>
<accession>A0ABV5ITD7</accession>
<sequence length="112" mass="12195">MRLCRSLDQVVRLFWQREAEVTGIAGVVQATGVSRSSLYATFGGKAQLQAAALDRYLERQSRPVLDALVTNTHATASGDAPQIREILDRHHDAPRAAMRAARTPASSRRAGP</sequence>
<dbReference type="SUPFAM" id="SSF46689">
    <property type="entry name" value="Homeodomain-like"/>
    <property type="match status" value="1"/>
</dbReference>
<feature type="region of interest" description="Disordered" evidence="5">
    <location>
        <begin position="79"/>
        <end position="112"/>
    </location>
</feature>
<keyword evidence="3" id="KW-0804">Transcription</keyword>
<dbReference type="Pfam" id="PF00440">
    <property type="entry name" value="TetR_N"/>
    <property type="match status" value="1"/>
</dbReference>
<dbReference type="InterPro" id="IPR001647">
    <property type="entry name" value="HTH_TetR"/>
</dbReference>
<evidence type="ECO:0000313" key="8">
    <source>
        <dbReference type="Proteomes" id="UP001589647"/>
    </source>
</evidence>
<evidence type="ECO:0000256" key="3">
    <source>
        <dbReference type="ARBA" id="ARBA00023163"/>
    </source>
</evidence>
<feature type="domain" description="HTH tetR-type" evidence="6">
    <location>
        <begin position="1"/>
        <end position="60"/>
    </location>
</feature>
<comment type="caution">
    <text evidence="7">The sequence shown here is derived from an EMBL/GenBank/DDBJ whole genome shotgun (WGS) entry which is preliminary data.</text>
</comment>
<protein>
    <submittedName>
        <fullName evidence="7">TetR/AcrR family transcriptional regulator</fullName>
    </submittedName>
</protein>
<keyword evidence="2 4" id="KW-0238">DNA-binding</keyword>
<dbReference type="EMBL" id="JBHMEI010000066">
    <property type="protein sequence ID" value="MFB9207818.1"/>
    <property type="molecule type" value="Genomic_DNA"/>
</dbReference>
<proteinExistence type="predicted"/>
<keyword evidence="8" id="KW-1185">Reference proteome</keyword>
<feature type="DNA-binding region" description="H-T-H motif" evidence="4">
    <location>
        <begin position="23"/>
        <end position="42"/>
    </location>
</feature>